<comment type="caution">
    <text evidence="8">The sequence shown here is derived from an EMBL/GenBank/DDBJ whole genome shotgun (WGS) entry which is preliminary data.</text>
</comment>
<feature type="transmembrane region" description="Helical" evidence="6">
    <location>
        <begin position="60"/>
        <end position="78"/>
    </location>
</feature>
<accession>A0A2N7W5R2</accession>
<dbReference type="Gene3D" id="6.20.330.10">
    <property type="match status" value="1"/>
</dbReference>
<feature type="region of interest" description="Disordered" evidence="5">
    <location>
        <begin position="1"/>
        <end position="34"/>
    </location>
</feature>
<dbReference type="SUPFAM" id="SSF52096">
    <property type="entry name" value="ClpP/crotonase"/>
    <property type="match status" value="1"/>
</dbReference>
<evidence type="ECO:0000256" key="3">
    <source>
        <dbReference type="ARBA" id="ARBA00022801"/>
    </source>
</evidence>
<proteinExistence type="inferred from homology"/>
<dbReference type="InterPro" id="IPR047272">
    <property type="entry name" value="S49_SppA_C"/>
</dbReference>
<comment type="similarity">
    <text evidence="1">Belongs to the peptidase S49 family.</text>
</comment>
<evidence type="ECO:0000256" key="4">
    <source>
        <dbReference type="ARBA" id="ARBA00022825"/>
    </source>
</evidence>
<organism evidence="8 9">
    <name type="scientific">Trinickia soli</name>
    <dbReference type="NCBI Taxonomy" id="380675"/>
    <lineage>
        <taxon>Bacteria</taxon>
        <taxon>Pseudomonadati</taxon>
        <taxon>Pseudomonadota</taxon>
        <taxon>Betaproteobacteria</taxon>
        <taxon>Burkholderiales</taxon>
        <taxon>Burkholderiaceae</taxon>
        <taxon>Trinickia</taxon>
    </lineage>
</organism>
<keyword evidence="6" id="KW-1133">Transmembrane helix</keyword>
<keyword evidence="9" id="KW-1185">Reference proteome</keyword>
<protein>
    <submittedName>
        <fullName evidence="8">S49 family peptidase</fullName>
    </submittedName>
</protein>
<keyword evidence="3" id="KW-0378">Hydrolase</keyword>
<feature type="domain" description="Peptidase S49" evidence="7">
    <location>
        <begin position="158"/>
        <end position="298"/>
    </location>
</feature>
<dbReference type="InterPro" id="IPR029045">
    <property type="entry name" value="ClpP/crotonase-like_dom_sf"/>
</dbReference>
<dbReference type="RefSeq" id="WP_102610233.1">
    <property type="nucleotide sequence ID" value="NZ_CADIKD010000003.1"/>
</dbReference>
<evidence type="ECO:0000313" key="9">
    <source>
        <dbReference type="Proteomes" id="UP000235347"/>
    </source>
</evidence>
<evidence type="ECO:0000313" key="8">
    <source>
        <dbReference type="EMBL" id="PMS24719.1"/>
    </source>
</evidence>
<reference evidence="8 9" key="1">
    <citation type="submission" date="2018-01" db="EMBL/GenBank/DDBJ databases">
        <title>Whole genome analyses suggest that Burkholderia sensu lato contains two further novel genera in the rhizoxinica-symbiotica group Mycetohabitans gen. nov., and Trinickia gen. nov.: implications for the evolution of diazotrophy and nodulation in the Burkholderiaceae.</title>
        <authorList>
            <person name="Estrada-de los Santos P."/>
            <person name="Palmer M."/>
            <person name="Chavez-Ramirez B."/>
            <person name="Beukes C."/>
            <person name="Steenkamp E.T."/>
            <person name="Hirsch A.M."/>
            <person name="Manyaka P."/>
            <person name="Maluk M."/>
            <person name="Lafos M."/>
            <person name="Crook M."/>
            <person name="Gross E."/>
            <person name="Simon M.F."/>
            <person name="Bueno dos Reis Junior F."/>
            <person name="Poole P.S."/>
            <person name="Venter S.N."/>
            <person name="James E.K."/>
        </authorList>
    </citation>
    <scope>NUCLEOTIDE SEQUENCE [LARGE SCALE GENOMIC DNA]</scope>
    <source>
        <strain evidence="8 9">GP25-8</strain>
    </source>
</reference>
<dbReference type="CDD" id="cd07023">
    <property type="entry name" value="S49_Sppa_N_C"/>
    <property type="match status" value="1"/>
</dbReference>
<dbReference type="GO" id="GO:0006508">
    <property type="term" value="P:proteolysis"/>
    <property type="evidence" value="ECO:0007669"/>
    <property type="project" value="UniProtKB-KW"/>
</dbReference>
<evidence type="ECO:0000256" key="6">
    <source>
        <dbReference type="SAM" id="Phobius"/>
    </source>
</evidence>
<dbReference type="PANTHER" id="PTHR42987">
    <property type="entry name" value="PEPTIDASE S49"/>
    <property type="match status" value="1"/>
</dbReference>
<dbReference type="Proteomes" id="UP000235347">
    <property type="component" value="Unassembled WGS sequence"/>
</dbReference>
<name>A0A2N7W5R2_9BURK</name>
<keyword evidence="6" id="KW-0812">Transmembrane</keyword>
<gene>
    <name evidence="8" type="ORF">C0Z19_12990</name>
</gene>
<evidence type="ECO:0000256" key="2">
    <source>
        <dbReference type="ARBA" id="ARBA00022670"/>
    </source>
</evidence>
<dbReference type="AlphaFoldDB" id="A0A2N7W5R2"/>
<keyword evidence="6" id="KW-0472">Membrane</keyword>
<evidence type="ECO:0000256" key="5">
    <source>
        <dbReference type="SAM" id="MobiDB-lite"/>
    </source>
</evidence>
<dbReference type="EMBL" id="PNYB01000009">
    <property type="protein sequence ID" value="PMS24719.1"/>
    <property type="molecule type" value="Genomic_DNA"/>
</dbReference>
<dbReference type="Gene3D" id="3.90.226.10">
    <property type="entry name" value="2-enoyl-CoA Hydratase, Chain A, domain 1"/>
    <property type="match status" value="1"/>
</dbReference>
<keyword evidence="2" id="KW-0645">Protease</keyword>
<dbReference type="PANTHER" id="PTHR42987:SF8">
    <property type="entry name" value="PROTEINASE"/>
    <property type="match status" value="1"/>
</dbReference>
<evidence type="ECO:0000259" key="7">
    <source>
        <dbReference type="Pfam" id="PF01343"/>
    </source>
</evidence>
<feature type="compositionally biased region" description="Pro residues" evidence="5">
    <location>
        <begin position="18"/>
        <end position="27"/>
    </location>
</feature>
<dbReference type="GO" id="GO:0008236">
    <property type="term" value="F:serine-type peptidase activity"/>
    <property type="evidence" value="ECO:0007669"/>
    <property type="project" value="UniProtKB-KW"/>
</dbReference>
<sequence length="342" mass="36922">MADQHTPDPQQPSESPYSLPPELPPGPGASQREPNWERAALERIALAAINEQRSARRWKIFFRFAFLAVLLLLVFSLFNASHQNVAATGRHTALVSLEGEIGADTNANAKDIDRSLRRAFSDSDSAGVILYINSPGGSPVQAGIINAEIRRLRAKYPAKPLYVVVGDMCASGGYYVAAAADKIYVDRASIVGSIGVLMDGFGFTGLMEKLGVQRRLHTSGANKGFFDPFSPETPAMDAHAQAMLDQIHQQFIDAVRQGRGKRLHETPDLFSGLFWTGQKSVELGLADGYGDTGYVAREVIKAPDIVDYTEKESISNRIARKFGAAVGAGAVHALALGGVKLR</sequence>
<dbReference type="InterPro" id="IPR002142">
    <property type="entry name" value="Peptidase_S49"/>
</dbReference>
<keyword evidence="4" id="KW-0720">Serine protease</keyword>
<dbReference type="Pfam" id="PF01343">
    <property type="entry name" value="Peptidase_S49"/>
    <property type="match status" value="1"/>
</dbReference>
<evidence type="ECO:0000256" key="1">
    <source>
        <dbReference type="ARBA" id="ARBA00008683"/>
    </source>
</evidence>